<accession>A0A7M2RHM3</accession>
<dbReference type="Proteomes" id="UP000593601">
    <property type="component" value="Chromosome"/>
</dbReference>
<dbReference type="SUPFAM" id="SSF88659">
    <property type="entry name" value="Sigma3 and sigma4 domains of RNA polymerase sigma factors"/>
    <property type="match status" value="1"/>
</dbReference>
<evidence type="ECO:0008006" key="5">
    <source>
        <dbReference type="Google" id="ProtNLM"/>
    </source>
</evidence>
<evidence type="ECO:0000313" key="3">
    <source>
        <dbReference type="EMBL" id="QOV19047.1"/>
    </source>
</evidence>
<keyword evidence="4" id="KW-1185">Reference proteome</keyword>
<dbReference type="KEGG" id="bliq:INP51_13175"/>
<proteinExistence type="predicted"/>
<sequence length="142" mass="17148">MEAVRKENDRKKEYLKSYQEAVREEQRIKDEIEQLRLDKMCPSVILDDMPHSHNQTDLSAYAARLDSLMLDLKCKLEDKTELRHEINERINSMHCENQKTLLWLRYIQGMNFAEISVRMHYEYGYVLRMHGRSLRNFPLDEK</sequence>
<reference evidence="3 4" key="1">
    <citation type="submission" date="2020-10" db="EMBL/GenBank/DDBJ databases">
        <title>Blautia liquoris sp.nov., isolated from the mud in a fermentation cellar used for the production of Chinese strong-flavoured liquor.</title>
        <authorList>
            <person name="Lu L."/>
        </authorList>
    </citation>
    <scope>NUCLEOTIDE SEQUENCE [LARGE SCALE GENOMIC DNA]</scope>
    <source>
        <strain evidence="3 4">LZLJ-3</strain>
    </source>
</reference>
<name>A0A7M2RHM3_9FIRM</name>
<keyword evidence="1" id="KW-0175">Coiled coil</keyword>
<dbReference type="EMBL" id="CP063304">
    <property type="protein sequence ID" value="QOV19047.1"/>
    <property type="molecule type" value="Genomic_DNA"/>
</dbReference>
<evidence type="ECO:0000313" key="2">
    <source>
        <dbReference type="EMBL" id="QOV18926.1"/>
    </source>
</evidence>
<organism evidence="3 4">
    <name type="scientific">Blautia liquoris</name>
    <dbReference type="NCBI Taxonomy" id="2779518"/>
    <lineage>
        <taxon>Bacteria</taxon>
        <taxon>Bacillati</taxon>
        <taxon>Bacillota</taxon>
        <taxon>Clostridia</taxon>
        <taxon>Lachnospirales</taxon>
        <taxon>Lachnospiraceae</taxon>
        <taxon>Blautia</taxon>
    </lineage>
</organism>
<dbReference type="KEGG" id="bliq:INP51_13970"/>
<dbReference type="RefSeq" id="WP_193735286.1">
    <property type="nucleotide sequence ID" value="NZ_CP063304.1"/>
</dbReference>
<evidence type="ECO:0000313" key="4">
    <source>
        <dbReference type="Proteomes" id="UP000593601"/>
    </source>
</evidence>
<gene>
    <name evidence="2" type="ORF">INP51_13175</name>
    <name evidence="3" type="ORF">INP51_13970</name>
</gene>
<feature type="coiled-coil region" evidence="1">
    <location>
        <begin position="1"/>
        <end position="38"/>
    </location>
</feature>
<dbReference type="InterPro" id="IPR013324">
    <property type="entry name" value="RNA_pol_sigma_r3/r4-like"/>
</dbReference>
<evidence type="ECO:0000256" key="1">
    <source>
        <dbReference type="SAM" id="Coils"/>
    </source>
</evidence>
<dbReference type="AlphaFoldDB" id="A0A7M2RHM3"/>
<dbReference type="EMBL" id="CP063304">
    <property type="protein sequence ID" value="QOV18926.1"/>
    <property type="molecule type" value="Genomic_DNA"/>
</dbReference>
<protein>
    <recommendedName>
        <fullName evidence="5">DUF1492 domain-containing protein</fullName>
    </recommendedName>
</protein>